<gene>
    <name evidence="1" type="ORF">SAMN02745132_00840</name>
</gene>
<evidence type="ECO:0000313" key="1">
    <source>
        <dbReference type="EMBL" id="SKA48080.1"/>
    </source>
</evidence>
<protein>
    <submittedName>
        <fullName evidence="1">Uncharacterized protein</fullName>
    </submittedName>
</protein>
<keyword evidence="2" id="KW-1185">Reference proteome</keyword>
<dbReference type="EMBL" id="FUXU01000006">
    <property type="protein sequence ID" value="SKA48080.1"/>
    <property type="molecule type" value="Genomic_DNA"/>
</dbReference>
<evidence type="ECO:0000313" key="2">
    <source>
        <dbReference type="Proteomes" id="UP000190162"/>
    </source>
</evidence>
<accession>A0A1T4U654</accession>
<dbReference type="AlphaFoldDB" id="A0A1T4U654"/>
<proteinExistence type="predicted"/>
<reference evidence="2" key="1">
    <citation type="submission" date="2017-02" db="EMBL/GenBank/DDBJ databases">
        <authorList>
            <person name="Varghese N."/>
            <person name="Submissions S."/>
        </authorList>
    </citation>
    <scope>NUCLEOTIDE SEQUENCE [LARGE SCALE GENOMIC DNA]</scope>
    <source>
        <strain evidence="2">DSM 22720</strain>
    </source>
</reference>
<organism evidence="1 2">
    <name type="scientific">Enterovibrio nigricans DSM 22720</name>
    <dbReference type="NCBI Taxonomy" id="1121868"/>
    <lineage>
        <taxon>Bacteria</taxon>
        <taxon>Pseudomonadati</taxon>
        <taxon>Pseudomonadota</taxon>
        <taxon>Gammaproteobacteria</taxon>
        <taxon>Vibrionales</taxon>
        <taxon>Vibrionaceae</taxon>
        <taxon>Enterovibrio</taxon>
    </lineage>
</organism>
<name>A0A1T4U654_9GAMM</name>
<dbReference type="Proteomes" id="UP000190162">
    <property type="component" value="Unassembled WGS sequence"/>
</dbReference>
<sequence>MAMSIIPDIFKRIRMGLRQERCLEKDKLNSPNKKQRMNHSRQEYNIPSVLIIQFSKLSKIHEILIYQLIIHHHLPLVSVNETLARSDKTYLAQQLQTLSRESYGYFMKHFVAK</sequence>